<dbReference type="SUPFAM" id="SSF54695">
    <property type="entry name" value="POZ domain"/>
    <property type="match status" value="1"/>
</dbReference>
<dbReference type="PANTHER" id="PTHR26379:SF429">
    <property type="entry name" value="OS10G0428900 PROTEIN"/>
    <property type="match status" value="1"/>
</dbReference>
<dbReference type="SUPFAM" id="SSF49599">
    <property type="entry name" value="TRAF domain-like"/>
    <property type="match status" value="1"/>
</dbReference>
<dbReference type="Proteomes" id="UP001231189">
    <property type="component" value="Unassembled WGS sequence"/>
</dbReference>
<dbReference type="EMBL" id="JAUUTY010000001">
    <property type="protein sequence ID" value="KAK1692684.1"/>
    <property type="molecule type" value="Genomic_DNA"/>
</dbReference>
<evidence type="ECO:0000256" key="1">
    <source>
        <dbReference type="ARBA" id="ARBA00004906"/>
    </source>
</evidence>
<dbReference type="Pfam" id="PF24570">
    <property type="entry name" value="BACK_BPM_SPOP"/>
    <property type="match status" value="1"/>
</dbReference>
<name>A0AAD8TUW6_LOLMU</name>
<dbReference type="PROSITE" id="PS50144">
    <property type="entry name" value="MATH"/>
    <property type="match status" value="1"/>
</dbReference>
<dbReference type="InterPro" id="IPR008974">
    <property type="entry name" value="TRAF-like"/>
</dbReference>
<dbReference type="Pfam" id="PF00651">
    <property type="entry name" value="BTB"/>
    <property type="match status" value="1"/>
</dbReference>
<proteinExistence type="inferred from homology"/>
<dbReference type="InterPro" id="IPR002083">
    <property type="entry name" value="MATH/TRAF_dom"/>
</dbReference>
<dbReference type="Gene3D" id="1.25.40.420">
    <property type="match status" value="1"/>
</dbReference>
<dbReference type="Gene3D" id="3.30.710.10">
    <property type="entry name" value="Potassium Channel Kv1.1, Chain A"/>
    <property type="match status" value="1"/>
</dbReference>
<evidence type="ECO:0000313" key="5">
    <source>
        <dbReference type="EMBL" id="KAK1692684.1"/>
    </source>
</evidence>
<dbReference type="CDD" id="cd18280">
    <property type="entry name" value="BTB_POZ_BPM_plant"/>
    <property type="match status" value="1"/>
</dbReference>
<comment type="similarity">
    <text evidence="2">Belongs to the Tdpoz family.</text>
</comment>
<comment type="pathway">
    <text evidence="1">Protein modification; protein ubiquitination.</text>
</comment>
<accession>A0AAD8TUW6</accession>
<dbReference type="GO" id="GO:0016567">
    <property type="term" value="P:protein ubiquitination"/>
    <property type="evidence" value="ECO:0007669"/>
    <property type="project" value="InterPro"/>
</dbReference>
<dbReference type="PROSITE" id="PS50097">
    <property type="entry name" value="BTB"/>
    <property type="match status" value="1"/>
</dbReference>
<dbReference type="CDD" id="cd00121">
    <property type="entry name" value="MATH"/>
    <property type="match status" value="1"/>
</dbReference>
<evidence type="ECO:0000313" key="6">
    <source>
        <dbReference type="Proteomes" id="UP001231189"/>
    </source>
</evidence>
<organism evidence="5 6">
    <name type="scientific">Lolium multiflorum</name>
    <name type="common">Italian ryegrass</name>
    <name type="synonym">Lolium perenne subsp. multiflorum</name>
    <dbReference type="NCBI Taxonomy" id="4521"/>
    <lineage>
        <taxon>Eukaryota</taxon>
        <taxon>Viridiplantae</taxon>
        <taxon>Streptophyta</taxon>
        <taxon>Embryophyta</taxon>
        <taxon>Tracheophyta</taxon>
        <taxon>Spermatophyta</taxon>
        <taxon>Magnoliopsida</taxon>
        <taxon>Liliopsida</taxon>
        <taxon>Poales</taxon>
        <taxon>Poaceae</taxon>
        <taxon>BOP clade</taxon>
        <taxon>Pooideae</taxon>
        <taxon>Poodae</taxon>
        <taxon>Poeae</taxon>
        <taxon>Poeae Chloroplast Group 2 (Poeae type)</taxon>
        <taxon>Loliodinae</taxon>
        <taxon>Loliinae</taxon>
        <taxon>Lolium</taxon>
    </lineage>
</organism>
<dbReference type="AlphaFoldDB" id="A0AAD8TUW6"/>
<dbReference type="InterPro" id="IPR000210">
    <property type="entry name" value="BTB/POZ_dom"/>
</dbReference>
<dbReference type="InterPro" id="IPR045005">
    <property type="entry name" value="BPM1-6"/>
</dbReference>
<feature type="domain" description="MATH" evidence="4">
    <location>
        <begin position="22"/>
        <end position="147"/>
    </location>
</feature>
<keyword evidence="6" id="KW-1185">Reference proteome</keyword>
<feature type="domain" description="BTB" evidence="3">
    <location>
        <begin position="186"/>
        <end position="254"/>
    </location>
</feature>
<dbReference type="SMART" id="SM00061">
    <property type="entry name" value="MATH"/>
    <property type="match status" value="1"/>
</dbReference>
<dbReference type="Pfam" id="PF22486">
    <property type="entry name" value="MATH_2"/>
    <property type="match status" value="1"/>
</dbReference>
<dbReference type="InterPro" id="IPR056423">
    <property type="entry name" value="BACK_BPM_SPOP"/>
</dbReference>
<sequence>MPSVAAGEPSMSASTIVADTARGYHILKIDGYSSTKVNPNGEAIKSGQFTVGGHRWRITYYPNGRTPDSADYVSLYLELDETVTKCVKAKFQIRFASLVTRQPSLKSAAAHTMTTENGRGYPKFVKREDLEKSEHLKDDAFTVRCDIVVFNEFRAEATAVANQFVTVPQSDLKQHLGDLLKGEKGADVVFSVGGETFAAHRCVLAARSPVFSAELLGAMKEGGTGSVVRVEDMEAQVFKALLCFVYTDSLPETEDEGAAMFQHLLVAADRYNMERLRLICQEKLCNHIDVHTVATILVLAEQHRCDGLKRACFDFLSSPVHLVAVMITTGFVHLRITCPDVAMELIARCLAPLGTSVTLRMAAPNGTKRARVDETGELLRRAS</sequence>
<evidence type="ECO:0000259" key="3">
    <source>
        <dbReference type="PROSITE" id="PS50097"/>
    </source>
</evidence>
<protein>
    <submittedName>
        <fullName evidence="5">Uncharacterized protein</fullName>
    </submittedName>
</protein>
<evidence type="ECO:0000259" key="4">
    <source>
        <dbReference type="PROSITE" id="PS50144"/>
    </source>
</evidence>
<dbReference type="Gene3D" id="2.60.210.10">
    <property type="entry name" value="Apoptosis, Tumor Necrosis Factor Receptor Associated Protein 2, Chain A"/>
    <property type="match status" value="1"/>
</dbReference>
<dbReference type="InterPro" id="IPR011333">
    <property type="entry name" value="SKP1/BTB/POZ_sf"/>
</dbReference>
<reference evidence="5" key="1">
    <citation type="submission" date="2023-07" db="EMBL/GenBank/DDBJ databases">
        <title>A chromosome-level genome assembly of Lolium multiflorum.</title>
        <authorList>
            <person name="Chen Y."/>
            <person name="Copetti D."/>
            <person name="Kolliker R."/>
            <person name="Studer B."/>
        </authorList>
    </citation>
    <scope>NUCLEOTIDE SEQUENCE</scope>
    <source>
        <strain evidence="5">02402/16</strain>
        <tissue evidence="5">Leaf</tissue>
    </source>
</reference>
<gene>
    <name evidence="5" type="ORF">QYE76_009381</name>
</gene>
<comment type="caution">
    <text evidence="5">The sequence shown here is derived from an EMBL/GenBank/DDBJ whole genome shotgun (WGS) entry which is preliminary data.</text>
</comment>
<evidence type="ECO:0000256" key="2">
    <source>
        <dbReference type="ARBA" id="ARBA00010846"/>
    </source>
</evidence>
<dbReference type="PANTHER" id="PTHR26379">
    <property type="entry name" value="BTB/POZ AND MATH DOMAIN-CONTAINING PROTEIN 1"/>
    <property type="match status" value="1"/>
</dbReference>
<dbReference type="SMART" id="SM00225">
    <property type="entry name" value="BTB"/>
    <property type="match status" value="1"/>
</dbReference>